<dbReference type="GO" id="GO:0008270">
    <property type="term" value="F:zinc ion binding"/>
    <property type="evidence" value="ECO:0007669"/>
    <property type="project" value="InterPro"/>
</dbReference>
<sequence>MAKSSSIAFVYPNSPRERKHGPSGYKDVQSFRPWLRDEFDFRCVYCLKRESWGTAKEGFDIEHFVSSMVAPDKRLSYSNLVYACHECNLRKGSTSVNDPFECCTANNIALLENGMLVGLSRNARLIIAVVALNSPNMIRWRLLWMQIVELAQTHDFELLNQLLAYPHNLPDLTALTPPRNEKPEGVNDSHYARKRNGDLPASYIV</sequence>
<dbReference type="EMBL" id="CP042912">
    <property type="protein sequence ID" value="QEG21013.1"/>
    <property type="molecule type" value="Genomic_DNA"/>
</dbReference>
<gene>
    <name evidence="3" type="ORF">MFFC18_08650</name>
</gene>
<organism evidence="3 4">
    <name type="scientific">Mariniblastus fucicola</name>
    <dbReference type="NCBI Taxonomy" id="980251"/>
    <lineage>
        <taxon>Bacteria</taxon>
        <taxon>Pseudomonadati</taxon>
        <taxon>Planctomycetota</taxon>
        <taxon>Planctomycetia</taxon>
        <taxon>Pirellulales</taxon>
        <taxon>Pirellulaceae</taxon>
        <taxon>Mariniblastus</taxon>
    </lineage>
</organism>
<dbReference type="InterPro" id="IPR003615">
    <property type="entry name" value="HNH_nuc"/>
</dbReference>
<dbReference type="CDD" id="cd00085">
    <property type="entry name" value="HNHc"/>
    <property type="match status" value="1"/>
</dbReference>
<dbReference type="STRING" id="980251.GCA_001642875_03136"/>
<reference evidence="3 4" key="1">
    <citation type="submission" date="2019-08" db="EMBL/GenBank/DDBJ databases">
        <title>Deep-cultivation of Planctomycetes and their phenomic and genomic characterization uncovers novel biology.</title>
        <authorList>
            <person name="Wiegand S."/>
            <person name="Jogler M."/>
            <person name="Boedeker C."/>
            <person name="Pinto D."/>
            <person name="Vollmers J."/>
            <person name="Rivas-Marin E."/>
            <person name="Kohn T."/>
            <person name="Peeters S.H."/>
            <person name="Heuer A."/>
            <person name="Rast P."/>
            <person name="Oberbeckmann S."/>
            <person name="Bunk B."/>
            <person name="Jeske O."/>
            <person name="Meyerdierks A."/>
            <person name="Storesund J.E."/>
            <person name="Kallscheuer N."/>
            <person name="Luecker S."/>
            <person name="Lage O.M."/>
            <person name="Pohl T."/>
            <person name="Merkel B.J."/>
            <person name="Hornburger P."/>
            <person name="Mueller R.-W."/>
            <person name="Bruemmer F."/>
            <person name="Labrenz M."/>
            <person name="Spormann A.M."/>
            <person name="Op den Camp H."/>
            <person name="Overmann J."/>
            <person name="Amann R."/>
            <person name="Jetten M.S.M."/>
            <person name="Mascher T."/>
            <person name="Medema M.H."/>
            <person name="Devos D.P."/>
            <person name="Kaster A.-K."/>
            <person name="Ovreas L."/>
            <person name="Rohde M."/>
            <person name="Galperin M.Y."/>
            <person name="Jogler C."/>
        </authorList>
    </citation>
    <scope>NUCLEOTIDE SEQUENCE [LARGE SCALE GENOMIC DNA]</scope>
    <source>
        <strain evidence="3 4">FC18</strain>
    </source>
</reference>
<proteinExistence type="predicted"/>
<evidence type="ECO:0000259" key="2">
    <source>
        <dbReference type="Pfam" id="PF01844"/>
    </source>
</evidence>
<dbReference type="KEGG" id="mff:MFFC18_08650"/>
<dbReference type="GO" id="GO:0003676">
    <property type="term" value="F:nucleic acid binding"/>
    <property type="evidence" value="ECO:0007669"/>
    <property type="project" value="InterPro"/>
</dbReference>
<dbReference type="Gene3D" id="1.10.30.50">
    <property type="match status" value="1"/>
</dbReference>
<accession>A0A5B9PDA9</accession>
<evidence type="ECO:0000313" key="3">
    <source>
        <dbReference type="EMBL" id="QEG21013.1"/>
    </source>
</evidence>
<dbReference type="OrthoDB" id="9802901at2"/>
<name>A0A5B9PDA9_9BACT</name>
<dbReference type="InterPro" id="IPR002711">
    <property type="entry name" value="HNH"/>
</dbReference>
<evidence type="ECO:0000256" key="1">
    <source>
        <dbReference type="SAM" id="MobiDB-lite"/>
    </source>
</evidence>
<evidence type="ECO:0000313" key="4">
    <source>
        <dbReference type="Proteomes" id="UP000322214"/>
    </source>
</evidence>
<dbReference type="Pfam" id="PF01844">
    <property type="entry name" value="HNH"/>
    <property type="match status" value="1"/>
</dbReference>
<dbReference type="RefSeq" id="WP_075085364.1">
    <property type="nucleotide sequence ID" value="NZ_CP042912.1"/>
</dbReference>
<dbReference type="AlphaFoldDB" id="A0A5B9PDA9"/>
<dbReference type="GO" id="GO:0004519">
    <property type="term" value="F:endonuclease activity"/>
    <property type="evidence" value="ECO:0007669"/>
    <property type="project" value="InterPro"/>
</dbReference>
<feature type="compositionally biased region" description="Basic and acidic residues" evidence="1">
    <location>
        <begin position="179"/>
        <end position="197"/>
    </location>
</feature>
<keyword evidence="4" id="KW-1185">Reference proteome</keyword>
<dbReference type="Proteomes" id="UP000322214">
    <property type="component" value="Chromosome"/>
</dbReference>
<protein>
    <recommendedName>
        <fullName evidence="2">HNH domain-containing protein</fullName>
    </recommendedName>
</protein>
<feature type="region of interest" description="Disordered" evidence="1">
    <location>
        <begin position="174"/>
        <end position="205"/>
    </location>
</feature>
<feature type="domain" description="HNH" evidence="2">
    <location>
        <begin position="43"/>
        <end position="93"/>
    </location>
</feature>